<gene>
    <name evidence="4" type="ORF">LIER_34144</name>
</gene>
<protein>
    <recommendedName>
        <fullName evidence="6">Reverse transcriptase Ty1/copia-type domain-containing protein</fullName>
    </recommendedName>
</protein>
<comment type="caution">
    <text evidence="4">The sequence shown here is derived from an EMBL/GenBank/DDBJ whole genome shotgun (WGS) entry which is preliminary data.</text>
</comment>
<evidence type="ECO:0000313" key="5">
    <source>
        <dbReference type="Proteomes" id="UP001454036"/>
    </source>
</evidence>
<dbReference type="Pfam" id="PF25597">
    <property type="entry name" value="SH3_retrovirus"/>
    <property type="match status" value="1"/>
</dbReference>
<organism evidence="4 5">
    <name type="scientific">Lithospermum erythrorhizon</name>
    <name type="common">Purple gromwell</name>
    <name type="synonym">Lithospermum officinale var. erythrorhizon</name>
    <dbReference type="NCBI Taxonomy" id="34254"/>
    <lineage>
        <taxon>Eukaryota</taxon>
        <taxon>Viridiplantae</taxon>
        <taxon>Streptophyta</taxon>
        <taxon>Embryophyta</taxon>
        <taxon>Tracheophyta</taxon>
        <taxon>Spermatophyta</taxon>
        <taxon>Magnoliopsida</taxon>
        <taxon>eudicotyledons</taxon>
        <taxon>Gunneridae</taxon>
        <taxon>Pentapetalae</taxon>
        <taxon>asterids</taxon>
        <taxon>lamiids</taxon>
        <taxon>Boraginales</taxon>
        <taxon>Boraginaceae</taxon>
        <taxon>Boraginoideae</taxon>
        <taxon>Lithospermeae</taxon>
        <taxon>Lithospermum</taxon>
    </lineage>
</organism>
<dbReference type="Proteomes" id="UP001454036">
    <property type="component" value="Unassembled WGS sequence"/>
</dbReference>
<proteinExistence type="predicted"/>
<dbReference type="EMBL" id="BAABME010014111">
    <property type="protein sequence ID" value="GAA0186856.1"/>
    <property type="molecule type" value="Genomic_DNA"/>
</dbReference>
<accession>A0AAV3S395</accession>
<evidence type="ECO:0008006" key="6">
    <source>
        <dbReference type="Google" id="ProtNLM"/>
    </source>
</evidence>
<feature type="domain" description="Retroviral polymerase SH3-like" evidence="3">
    <location>
        <begin position="27"/>
        <end position="86"/>
    </location>
</feature>
<dbReference type="Pfam" id="PF07727">
    <property type="entry name" value="RVT_2"/>
    <property type="match status" value="1"/>
</dbReference>
<evidence type="ECO:0000313" key="4">
    <source>
        <dbReference type="EMBL" id="GAA0186856.1"/>
    </source>
</evidence>
<evidence type="ECO:0000259" key="2">
    <source>
        <dbReference type="Pfam" id="PF07727"/>
    </source>
</evidence>
<evidence type="ECO:0000256" key="1">
    <source>
        <dbReference type="SAM" id="MobiDB-lite"/>
    </source>
</evidence>
<name>A0AAV3S395_LITER</name>
<feature type="compositionally biased region" description="Low complexity" evidence="1">
    <location>
        <begin position="125"/>
        <end position="159"/>
    </location>
</feature>
<feature type="region of interest" description="Disordered" evidence="1">
    <location>
        <begin position="108"/>
        <end position="166"/>
    </location>
</feature>
<keyword evidence="5" id="KW-1185">Reference proteome</keyword>
<evidence type="ECO:0000259" key="3">
    <source>
        <dbReference type="Pfam" id="PF25597"/>
    </source>
</evidence>
<dbReference type="InterPro" id="IPR013103">
    <property type="entry name" value="RVT_2"/>
</dbReference>
<dbReference type="InterPro" id="IPR057670">
    <property type="entry name" value="SH3_retrovirus"/>
</dbReference>
<reference evidence="4 5" key="1">
    <citation type="submission" date="2024-01" db="EMBL/GenBank/DDBJ databases">
        <title>The complete chloroplast genome sequence of Lithospermum erythrorhizon: insights into the phylogenetic relationship among Boraginaceae species and the maternal lineages of purple gromwells.</title>
        <authorList>
            <person name="Okada T."/>
            <person name="Watanabe K."/>
        </authorList>
    </citation>
    <scope>NUCLEOTIDE SEQUENCE [LARGE SCALE GENOMIC DNA]</scope>
</reference>
<sequence length="350" mass="38418">MPVRSRRLIIIHIIVPRYGRARASSPFAHNQRSKGDKFASRSRRCVFVCYPNTQKGCKLYDLETEEIFVSRDVKFYEAEFPFVKTNSPPCVPSSVEQPSNSELGVFVSNSDDEGDLDSTLGDVDGSSGSPAAVGSVERVGFTATVPTTTTQQPAPSQGTNSASSSTVVEHLGRGLRTKHPSVLLHDYVTHTVRTMSPFSPSTSPSGSPGSPYPLNHYVNCANFSVKHRMYLAAVLTRVEPRNFSEAMSHPGWRKVMSKGIDAFEANGTWVMDSLPHGQKALGYKWVYKIKYNSDGSVERLKARLVILGNHHVDGVDFHVTFAPVTKMVTCSYLSSCYCCQRLGIVSNGCP</sequence>
<dbReference type="AlphaFoldDB" id="A0AAV3S395"/>
<feature type="domain" description="Reverse transcriptase Ty1/copia-type" evidence="2">
    <location>
        <begin position="266"/>
        <end position="329"/>
    </location>
</feature>